<keyword evidence="1" id="KW-0479">Metal-binding</keyword>
<dbReference type="PANTHER" id="PTHR47718">
    <property type="entry name" value="OS01G0519700 PROTEIN"/>
    <property type="match status" value="1"/>
</dbReference>
<reference evidence="7 8" key="1">
    <citation type="journal article" date="2023" name="Life. Sci Alliance">
        <title>Evolutionary insights into 3D genome organization and epigenetic landscape of Vigna mungo.</title>
        <authorList>
            <person name="Junaid A."/>
            <person name="Singh B."/>
            <person name="Bhatia S."/>
        </authorList>
    </citation>
    <scope>NUCLEOTIDE SEQUENCE [LARGE SCALE GENOMIC DNA]</scope>
    <source>
        <strain evidence="7">Urdbean</strain>
    </source>
</reference>
<dbReference type="EMBL" id="CP144690">
    <property type="protein sequence ID" value="WVY89230.1"/>
    <property type="molecule type" value="Genomic_DNA"/>
</dbReference>
<dbReference type="PANTHER" id="PTHR47718:SF13">
    <property type="entry name" value="OS09G0290500 PROTEIN"/>
    <property type="match status" value="1"/>
</dbReference>
<evidence type="ECO:0000313" key="7">
    <source>
        <dbReference type="EMBL" id="WVY89230.1"/>
    </source>
</evidence>
<dbReference type="AlphaFoldDB" id="A0AAQ3REY2"/>
<proteinExistence type="predicted"/>
<dbReference type="PROSITE" id="PS50966">
    <property type="entry name" value="ZF_SWIM"/>
    <property type="match status" value="1"/>
</dbReference>
<organism evidence="7 8">
    <name type="scientific">Vigna mungo</name>
    <name type="common">Black gram</name>
    <name type="synonym">Phaseolus mungo</name>
    <dbReference type="NCBI Taxonomy" id="3915"/>
    <lineage>
        <taxon>Eukaryota</taxon>
        <taxon>Viridiplantae</taxon>
        <taxon>Streptophyta</taxon>
        <taxon>Embryophyta</taxon>
        <taxon>Tracheophyta</taxon>
        <taxon>Spermatophyta</taxon>
        <taxon>Magnoliopsida</taxon>
        <taxon>eudicotyledons</taxon>
        <taxon>Gunneridae</taxon>
        <taxon>Pentapetalae</taxon>
        <taxon>rosids</taxon>
        <taxon>fabids</taxon>
        <taxon>Fabales</taxon>
        <taxon>Fabaceae</taxon>
        <taxon>Papilionoideae</taxon>
        <taxon>50 kb inversion clade</taxon>
        <taxon>NPAAA clade</taxon>
        <taxon>indigoferoid/millettioid clade</taxon>
        <taxon>Phaseoleae</taxon>
        <taxon>Vigna</taxon>
    </lineage>
</organism>
<dbReference type="Pfam" id="PF04434">
    <property type="entry name" value="SWIM"/>
    <property type="match status" value="1"/>
</dbReference>
<dbReference type="Proteomes" id="UP001374535">
    <property type="component" value="Chromosome 11"/>
</dbReference>
<name>A0AAQ3REY2_VIGMU</name>
<evidence type="ECO:0000256" key="1">
    <source>
        <dbReference type="ARBA" id="ARBA00022723"/>
    </source>
</evidence>
<dbReference type="SMART" id="SM00575">
    <property type="entry name" value="ZnF_PMZ"/>
    <property type="match status" value="1"/>
</dbReference>
<protein>
    <recommendedName>
        <fullName evidence="6">SWIM-type domain-containing protein</fullName>
    </recommendedName>
</protein>
<feature type="compositionally biased region" description="Basic residues" evidence="5">
    <location>
        <begin position="755"/>
        <end position="767"/>
    </location>
</feature>
<feature type="compositionally biased region" description="Low complexity" evidence="5">
    <location>
        <begin position="781"/>
        <end position="791"/>
    </location>
</feature>
<dbReference type="InterPro" id="IPR004330">
    <property type="entry name" value="FAR1_DNA_bnd_dom"/>
</dbReference>
<evidence type="ECO:0000256" key="3">
    <source>
        <dbReference type="ARBA" id="ARBA00022833"/>
    </source>
</evidence>
<sequence length="848" mass="97219">MRVFVAINVTLERENLLNEPSLHQQCKVQHLRRVELFLHWRLLKIALPSFNGTVKCKCVLMMDNIGSNMSEVVECRESTDDFGLIEAPDCYVTLDDPNKSPMDVDPTEAKKFYTNYAIRCGFAVRTRTSKKDDNNNVNYLRLVCSREGKYVSSINPEVKTLPSQTKQCPAGITISKKDDKWFIRTVNLDHSHDLCPTTSKLIPGNRKLSMQSKHTLEVNDEAGVRINKSYLSIMTDAGGYDNMDFTERDARNYIGKHRRSLCKDGDGQALLRHFSAKKDLNNDFYYEIELDEGNRICSVFWADARSRAAAEEFGDVLCFDTTYLTNKYDMPFAPFVGINHHGHSILLGCGLLSYEDTKSFVWLFQSWLRCMGNTAPIGIITDQCRAMANAIEVVFPNTRHRWCLWHIMKKLPEKFSACKEYNSIKSHIKKLVYDCGCPSDFESGWEALVSRHGLHKNEWLCTMYDDRHKWVPCYLKKDFWAGMSTTQRSEGMNAFFDGFINSSTTLHQFVVQYDNALRVKAQKEIQADFSSLNTTVGCGSQSPIERIFQQEYTHSKFEEVQTEFRSRMNCFIKDTVKDNMSNTYTIKEERLWDGKSADQYHKVQFDPITKDITCSCLLFEFRGIICRHSLLVLGQEDVCSVPSKYVLRRWSKNIRRRHTLVRAAYINSSLQPTMQRYQSLCKTFYEIAEVACESELVSTELEKELDILRKKFGCSSTMTTNIVSEGGELRYDNVVPTSIQQSSGESGDLLVRSPKAVKRKGRPRTNRLKSAVEKRNKKGKSVSTKKTSRTSIAQCEPTFPNLTQCDEDIQFGSQSYPSYDVSQQSDIPQSGFMSLLNAVHNNYDDKIV</sequence>
<dbReference type="InterPro" id="IPR018289">
    <property type="entry name" value="MULE_transposase_dom"/>
</dbReference>
<evidence type="ECO:0000256" key="5">
    <source>
        <dbReference type="SAM" id="MobiDB-lite"/>
    </source>
</evidence>
<dbReference type="InterPro" id="IPR006564">
    <property type="entry name" value="Znf_PMZ"/>
</dbReference>
<dbReference type="InterPro" id="IPR007527">
    <property type="entry name" value="Znf_SWIM"/>
</dbReference>
<feature type="region of interest" description="Disordered" evidence="5">
    <location>
        <begin position="740"/>
        <end position="791"/>
    </location>
</feature>
<dbReference type="GO" id="GO:0008270">
    <property type="term" value="F:zinc ion binding"/>
    <property type="evidence" value="ECO:0007669"/>
    <property type="project" value="UniProtKB-KW"/>
</dbReference>
<keyword evidence="8" id="KW-1185">Reference proteome</keyword>
<dbReference type="Pfam" id="PF03101">
    <property type="entry name" value="FAR1"/>
    <property type="match status" value="1"/>
</dbReference>
<keyword evidence="3" id="KW-0862">Zinc</keyword>
<evidence type="ECO:0000256" key="4">
    <source>
        <dbReference type="PROSITE-ProRule" id="PRU00325"/>
    </source>
</evidence>
<accession>A0AAQ3REY2</accession>
<evidence type="ECO:0000313" key="8">
    <source>
        <dbReference type="Proteomes" id="UP001374535"/>
    </source>
</evidence>
<evidence type="ECO:0000256" key="2">
    <source>
        <dbReference type="ARBA" id="ARBA00022771"/>
    </source>
</evidence>
<feature type="domain" description="SWIM-type" evidence="6">
    <location>
        <begin position="601"/>
        <end position="637"/>
    </location>
</feature>
<dbReference type="Pfam" id="PF10551">
    <property type="entry name" value="MULE"/>
    <property type="match status" value="1"/>
</dbReference>
<evidence type="ECO:0000259" key="6">
    <source>
        <dbReference type="PROSITE" id="PS50966"/>
    </source>
</evidence>
<keyword evidence="2 4" id="KW-0863">Zinc-finger</keyword>
<gene>
    <name evidence="7" type="ORF">V8G54_034744</name>
</gene>